<feature type="transmembrane region" description="Helical" evidence="2">
    <location>
        <begin position="59"/>
        <end position="79"/>
    </location>
</feature>
<dbReference type="AlphaFoldDB" id="A0AAV9NYE3"/>
<feature type="compositionally biased region" description="Basic and acidic residues" evidence="1">
    <location>
        <begin position="526"/>
        <end position="540"/>
    </location>
</feature>
<reference evidence="3 4" key="1">
    <citation type="submission" date="2023-08" db="EMBL/GenBank/DDBJ databases">
        <title>Black Yeasts Isolated from many extreme environments.</title>
        <authorList>
            <person name="Coleine C."/>
            <person name="Stajich J.E."/>
            <person name="Selbmann L."/>
        </authorList>
    </citation>
    <scope>NUCLEOTIDE SEQUENCE [LARGE SCALE GENOMIC DNA]</scope>
    <source>
        <strain evidence="3 4">CCFEE 5935</strain>
    </source>
</reference>
<keyword evidence="2" id="KW-0472">Membrane</keyword>
<dbReference type="GeneID" id="89931669"/>
<keyword evidence="2" id="KW-1133">Transmembrane helix</keyword>
<name>A0AAV9NYE3_9PEZI</name>
<comment type="caution">
    <text evidence="3">The sequence shown here is derived from an EMBL/GenBank/DDBJ whole genome shotgun (WGS) entry which is preliminary data.</text>
</comment>
<gene>
    <name evidence="3" type="ORF">LTR77_010340</name>
</gene>
<organism evidence="3 4">
    <name type="scientific">Saxophila tyrrhenica</name>
    <dbReference type="NCBI Taxonomy" id="1690608"/>
    <lineage>
        <taxon>Eukaryota</taxon>
        <taxon>Fungi</taxon>
        <taxon>Dikarya</taxon>
        <taxon>Ascomycota</taxon>
        <taxon>Pezizomycotina</taxon>
        <taxon>Dothideomycetes</taxon>
        <taxon>Dothideomycetidae</taxon>
        <taxon>Mycosphaerellales</taxon>
        <taxon>Extremaceae</taxon>
        <taxon>Saxophila</taxon>
    </lineage>
</organism>
<dbReference type="Proteomes" id="UP001337655">
    <property type="component" value="Unassembled WGS sequence"/>
</dbReference>
<keyword evidence="2" id="KW-0812">Transmembrane</keyword>
<evidence type="ECO:0000256" key="2">
    <source>
        <dbReference type="SAM" id="Phobius"/>
    </source>
</evidence>
<keyword evidence="4" id="KW-1185">Reference proteome</keyword>
<protein>
    <submittedName>
        <fullName evidence="3">Uncharacterized protein</fullName>
    </submittedName>
</protein>
<evidence type="ECO:0000313" key="4">
    <source>
        <dbReference type="Proteomes" id="UP001337655"/>
    </source>
</evidence>
<evidence type="ECO:0000256" key="1">
    <source>
        <dbReference type="SAM" id="MobiDB-lite"/>
    </source>
</evidence>
<dbReference type="EMBL" id="JAVRRT010000022">
    <property type="protein sequence ID" value="KAK5163944.1"/>
    <property type="molecule type" value="Genomic_DNA"/>
</dbReference>
<sequence length="556" mass="61841">MGRDGSNLAKQDDFELLPRTTIGFTHPDTSQTGYLQDHSLGDHGYDTGRAPLWRRLLRNLIYILPILVSFVFIGLLLGYSSTFTEQLGYNACSPTGDFVLPFTTSIWDTKNFFTITIQFEGPDKDYCSYSDTTSYTLGCTGYTFTQAKVIDVAWDLLVGRGGQAVMVVFAYRIFSGVLRMLMENGEVGYDLFATVAFGSGSFTSLPTLLKHSIGMTPIPRTRHAILTYWAMLLTTIWIVVMPTLISAMTGYTSRFAPFVNFPSDSPYATAYDTSLADCSDRFSPVWGRMGLNNAMTNFQPLGGFYPIVDGEQGASTYAGPGWVDYYERYRDTIYSNCPEHLNISSCEAAKQRTWVIANYGGAYTSNDTVPAPAPGIIPYPEFHSPYTKNRYWACGEMLVDARQITNFQSSQYGHFTVSNPSTTGLCRATTGYVWGFSFLLTFLTAILNLVIVLVMYALWFDVCRHRRAKEGRGTKSYVSGQFKDAVQMVMSAQQQYGSGIAEWDARSLEKEVVKGNVGMGIANEREDGLVQRKGSQRSEELGDPNGGDWGGDVEFR</sequence>
<accession>A0AAV9NYE3</accession>
<evidence type="ECO:0000313" key="3">
    <source>
        <dbReference type="EMBL" id="KAK5163944.1"/>
    </source>
</evidence>
<feature type="transmembrane region" description="Helical" evidence="2">
    <location>
        <begin position="187"/>
        <end position="205"/>
    </location>
</feature>
<proteinExistence type="predicted"/>
<feature type="transmembrane region" description="Helical" evidence="2">
    <location>
        <begin position="226"/>
        <end position="245"/>
    </location>
</feature>
<feature type="transmembrane region" description="Helical" evidence="2">
    <location>
        <begin position="432"/>
        <end position="459"/>
    </location>
</feature>
<dbReference type="RefSeq" id="XP_064654308.1">
    <property type="nucleotide sequence ID" value="XM_064807561.1"/>
</dbReference>
<feature type="region of interest" description="Disordered" evidence="1">
    <location>
        <begin position="526"/>
        <end position="556"/>
    </location>
</feature>